<evidence type="ECO:0000256" key="5">
    <source>
        <dbReference type="ARBA" id="ARBA00022729"/>
    </source>
</evidence>
<name>A0A5S9Q5Z4_9HYPH</name>
<dbReference type="PROSITE" id="PS51257">
    <property type="entry name" value="PROKAR_LIPOPROTEIN"/>
    <property type="match status" value="1"/>
</dbReference>
<dbReference type="RefSeq" id="WP_159601203.1">
    <property type="nucleotide sequence ID" value="NZ_CACSAS010000001.1"/>
</dbReference>
<evidence type="ECO:0000256" key="1">
    <source>
        <dbReference type="ARBA" id="ARBA00004196"/>
    </source>
</evidence>
<dbReference type="InterPro" id="IPR002491">
    <property type="entry name" value="ABC_transptr_periplasmic_BD"/>
</dbReference>
<feature type="signal peptide" evidence="6">
    <location>
        <begin position="1"/>
        <end position="24"/>
    </location>
</feature>
<protein>
    <submittedName>
        <fullName evidence="8">Putative siderophore-binding lipoprotein YfiY</fullName>
    </submittedName>
</protein>
<dbReference type="Pfam" id="PF01497">
    <property type="entry name" value="Peripla_BP_2"/>
    <property type="match status" value="1"/>
</dbReference>
<keyword evidence="4" id="KW-0410">Iron transport</keyword>
<dbReference type="SUPFAM" id="SSF53807">
    <property type="entry name" value="Helical backbone' metal receptor"/>
    <property type="match status" value="1"/>
</dbReference>
<gene>
    <name evidence="8" type="primary">yfiY</name>
    <name evidence="8" type="ORF">STARVERO_04079</name>
</gene>
<dbReference type="PANTHER" id="PTHR30532:SF1">
    <property type="entry name" value="IRON(3+)-HYDROXAMATE-BINDING PROTEIN FHUD"/>
    <property type="match status" value="1"/>
</dbReference>
<keyword evidence="9" id="KW-1185">Reference proteome</keyword>
<organism evidence="8 9">
    <name type="scientific">Starkeya nomas</name>
    <dbReference type="NCBI Taxonomy" id="2666134"/>
    <lineage>
        <taxon>Bacteria</taxon>
        <taxon>Pseudomonadati</taxon>
        <taxon>Pseudomonadota</taxon>
        <taxon>Alphaproteobacteria</taxon>
        <taxon>Hyphomicrobiales</taxon>
        <taxon>Xanthobacteraceae</taxon>
        <taxon>Starkeya</taxon>
    </lineage>
</organism>
<dbReference type="GO" id="GO:0030288">
    <property type="term" value="C:outer membrane-bounded periplasmic space"/>
    <property type="evidence" value="ECO:0007669"/>
    <property type="project" value="TreeGrafter"/>
</dbReference>
<evidence type="ECO:0000256" key="3">
    <source>
        <dbReference type="ARBA" id="ARBA00022448"/>
    </source>
</evidence>
<feature type="chain" id="PRO_5024854555" evidence="6">
    <location>
        <begin position="25"/>
        <end position="310"/>
    </location>
</feature>
<dbReference type="PANTHER" id="PTHR30532">
    <property type="entry name" value="IRON III DICITRATE-BINDING PERIPLASMIC PROTEIN"/>
    <property type="match status" value="1"/>
</dbReference>
<keyword evidence="5 6" id="KW-0732">Signal</keyword>
<keyword evidence="4" id="KW-0408">Iron</keyword>
<dbReference type="InterPro" id="IPR051313">
    <property type="entry name" value="Bact_iron-sidero_bind"/>
</dbReference>
<keyword evidence="8" id="KW-0449">Lipoprotein</keyword>
<reference evidence="8 9" key="1">
    <citation type="submission" date="2019-12" db="EMBL/GenBank/DDBJ databases">
        <authorList>
            <person name="Reyes-Prieto M."/>
        </authorList>
    </citation>
    <scope>NUCLEOTIDE SEQUENCE [LARGE SCALE GENOMIC DNA]</scope>
    <source>
        <strain evidence="8">HF14-78462</strain>
    </source>
</reference>
<keyword evidence="3" id="KW-0813">Transport</keyword>
<sequence length="310" mass="33388">MQRAVAAALITVMAGAVFAPAALAACEGRIVATHIMGEPVCVPAHPQRIVTLDPLLSLGMLRELGVPFVGVPMLGIQDQEIRGEVETQNVVDLGHPLQPDLERIAGLNPDLIIGASYLHGQSLGNIARIAPTLLIEHIDWKEHLRLVARITGKSAEADEIIGTYETRAAAIRARVPNLRVSVVRISPTGFQVYLDGPAAYGPYAVLREAGVRRTDYEVTADTTIVKRPDWEELAALDGDVLLYVPVNGYDPAQDDALEVATVANPFWQMLPAVSAGRAHRVGRGPWMGFAGATSAHKVLDDIERYVLPTP</sequence>
<evidence type="ECO:0000259" key="7">
    <source>
        <dbReference type="PROSITE" id="PS50983"/>
    </source>
</evidence>
<dbReference type="GO" id="GO:1901678">
    <property type="term" value="P:iron coordination entity transport"/>
    <property type="evidence" value="ECO:0007669"/>
    <property type="project" value="UniProtKB-ARBA"/>
</dbReference>
<feature type="domain" description="Fe/B12 periplasmic-binding" evidence="7">
    <location>
        <begin position="48"/>
        <end position="310"/>
    </location>
</feature>
<dbReference type="CDD" id="cd01146">
    <property type="entry name" value="FhuD"/>
    <property type="match status" value="1"/>
</dbReference>
<keyword evidence="4" id="KW-0406">Ion transport</keyword>
<evidence type="ECO:0000313" key="9">
    <source>
        <dbReference type="Proteomes" id="UP000433050"/>
    </source>
</evidence>
<evidence type="ECO:0000256" key="4">
    <source>
        <dbReference type="ARBA" id="ARBA00022496"/>
    </source>
</evidence>
<evidence type="ECO:0000256" key="6">
    <source>
        <dbReference type="SAM" id="SignalP"/>
    </source>
</evidence>
<evidence type="ECO:0000313" key="8">
    <source>
        <dbReference type="EMBL" id="CAA0112628.1"/>
    </source>
</evidence>
<proteinExistence type="inferred from homology"/>
<evidence type="ECO:0000256" key="2">
    <source>
        <dbReference type="ARBA" id="ARBA00008814"/>
    </source>
</evidence>
<comment type="subcellular location">
    <subcellularLocation>
        <location evidence="1">Cell envelope</location>
    </subcellularLocation>
</comment>
<accession>A0A5S9Q5Z4</accession>
<dbReference type="Gene3D" id="3.40.50.1980">
    <property type="entry name" value="Nitrogenase molybdenum iron protein domain"/>
    <property type="match status" value="2"/>
</dbReference>
<dbReference type="AlphaFoldDB" id="A0A5S9Q5Z4"/>
<comment type="similarity">
    <text evidence="2">Belongs to the bacterial solute-binding protein 8 family.</text>
</comment>
<dbReference type="Proteomes" id="UP000433050">
    <property type="component" value="Unassembled WGS sequence"/>
</dbReference>
<dbReference type="EMBL" id="CACSAS010000001">
    <property type="protein sequence ID" value="CAA0112628.1"/>
    <property type="molecule type" value="Genomic_DNA"/>
</dbReference>
<dbReference type="PROSITE" id="PS50983">
    <property type="entry name" value="FE_B12_PBP"/>
    <property type="match status" value="1"/>
</dbReference>